<protein>
    <submittedName>
        <fullName evidence="6">Spore germination protein</fullName>
    </submittedName>
</protein>
<accession>A0ABW0LK73</accession>
<feature type="transmembrane region" description="Helical" evidence="5">
    <location>
        <begin position="306"/>
        <end position="325"/>
    </location>
</feature>
<name>A0ABW0LK73_9BACI</name>
<dbReference type="EMBL" id="JBHSMC010000020">
    <property type="protein sequence ID" value="MFC5466068.1"/>
    <property type="molecule type" value="Genomic_DNA"/>
</dbReference>
<keyword evidence="5" id="KW-0812">Transmembrane</keyword>
<keyword evidence="3 4" id="KW-0472">Membrane</keyword>
<evidence type="ECO:0000313" key="7">
    <source>
        <dbReference type="Proteomes" id="UP001596147"/>
    </source>
</evidence>
<dbReference type="InterPro" id="IPR004995">
    <property type="entry name" value="Spore_Ger"/>
</dbReference>
<evidence type="ECO:0000256" key="2">
    <source>
        <dbReference type="ARBA" id="ARBA00005278"/>
    </source>
</evidence>
<sequence length="434" mass="48014">MKSILSEVMDALEDNDDVQKLSREYENIEVVLVGLNSLIDFPKTLEFLEEQLISDGDPGHVDKIGECKEEKNEILKAIFDGKLIIFIHKLKLVLSVEPFARTLSRAIETPSGDNDYLGPLSAFNEDLDTNVGLLRKQYVSENLRVKSYTVGNGQKKVSLLYCKNRVHTKLLDNVINQMESNLDKSVHTMQDATRMLGLPKYHLISPFHTTESPHEVCSNLERGRVVLFLDRLPYALITPSTLWDMFAIKNDENASYMVMTVVRLLRVIGALLGLILPGLYVALVSINPEMLKIELALSVAKTREGVPYPALIEVIFMLIVLELILESLKRLPKSIGPSITMVGGIILGQAVVEAKLVSNLLIIILAATTIASSTIVGTQNTNTIRVFKYLVLIFASIFGVFGVFTGLFLVCAYIASKTTLGVPYISTKGDINSG</sequence>
<feature type="transmembrane region" description="Helical" evidence="5">
    <location>
        <begin position="264"/>
        <end position="286"/>
    </location>
</feature>
<reference evidence="7" key="1">
    <citation type="journal article" date="2019" name="Int. J. Syst. Evol. Microbiol.">
        <title>The Global Catalogue of Microorganisms (GCM) 10K type strain sequencing project: providing services to taxonomists for standard genome sequencing and annotation.</title>
        <authorList>
            <consortium name="The Broad Institute Genomics Platform"/>
            <consortium name="The Broad Institute Genome Sequencing Center for Infectious Disease"/>
            <person name="Wu L."/>
            <person name="Ma J."/>
        </authorList>
    </citation>
    <scope>NUCLEOTIDE SEQUENCE [LARGE SCALE GENOMIC DNA]</scope>
    <source>
        <strain evidence="7">CGMCC 1.12237</strain>
    </source>
</reference>
<gene>
    <name evidence="6" type="ORF">ACFPM4_15145</name>
</gene>
<proteinExistence type="inferred from homology"/>
<keyword evidence="7" id="KW-1185">Reference proteome</keyword>
<dbReference type="PIRSF" id="PIRSF005690">
    <property type="entry name" value="GerBA"/>
    <property type="match status" value="1"/>
</dbReference>
<feature type="transmembrane region" description="Helical" evidence="5">
    <location>
        <begin position="334"/>
        <end position="352"/>
    </location>
</feature>
<organism evidence="6 7">
    <name type="scientific">Lederbergia graminis</name>
    <dbReference type="NCBI Taxonomy" id="735518"/>
    <lineage>
        <taxon>Bacteria</taxon>
        <taxon>Bacillati</taxon>
        <taxon>Bacillota</taxon>
        <taxon>Bacilli</taxon>
        <taxon>Bacillales</taxon>
        <taxon>Bacillaceae</taxon>
        <taxon>Lederbergia</taxon>
    </lineage>
</organism>
<dbReference type="PANTHER" id="PTHR22550:SF5">
    <property type="entry name" value="LEUCINE ZIPPER PROTEIN 4"/>
    <property type="match status" value="1"/>
</dbReference>
<evidence type="ECO:0000313" key="6">
    <source>
        <dbReference type="EMBL" id="MFC5466068.1"/>
    </source>
</evidence>
<evidence type="ECO:0000256" key="1">
    <source>
        <dbReference type="ARBA" id="ARBA00004141"/>
    </source>
</evidence>
<comment type="subcellular location">
    <subcellularLocation>
        <location evidence="4">Cell membrane</location>
    </subcellularLocation>
    <subcellularLocation>
        <location evidence="1">Membrane</location>
        <topology evidence="1">Multi-pass membrane protein</topology>
    </subcellularLocation>
</comment>
<comment type="similarity">
    <text evidence="2 4">Belongs to the GerABKA family.</text>
</comment>
<comment type="caution">
    <text evidence="6">The sequence shown here is derived from an EMBL/GenBank/DDBJ whole genome shotgun (WGS) entry which is preliminary data.</text>
</comment>
<dbReference type="RefSeq" id="WP_382353491.1">
    <property type="nucleotide sequence ID" value="NZ_JBHSMC010000020.1"/>
</dbReference>
<keyword evidence="5" id="KW-1133">Transmembrane helix</keyword>
<evidence type="ECO:0000256" key="5">
    <source>
        <dbReference type="SAM" id="Phobius"/>
    </source>
</evidence>
<dbReference type="InterPro" id="IPR050768">
    <property type="entry name" value="UPF0353/GerABKA_families"/>
</dbReference>
<feature type="transmembrane region" description="Helical" evidence="5">
    <location>
        <begin position="358"/>
        <end position="377"/>
    </location>
</feature>
<dbReference type="Proteomes" id="UP001596147">
    <property type="component" value="Unassembled WGS sequence"/>
</dbReference>
<evidence type="ECO:0000256" key="3">
    <source>
        <dbReference type="ARBA" id="ARBA00023136"/>
    </source>
</evidence>
<evidence type="ECO:0000256" key="4">
    <source>
        <dbReference type="PIRNR" id="PIRNR005690"/>
    </source>
</evidence>
<dbReference type="PANTHER" id="PTHR22550">
    <property type="entry name" value="SPORE GERMINATION PROTEIN"/>
    <property type="match status" value="1"/>
</dbReference>
<feature type="transmembrane region" description="Helical" evidence="5">
    <location>
        <begin position="389"/>
        <end position="415"/>
    </location>
</feature>
<dbReference type="Pfam" id="PF03323">
    <property type="entry name" value="GerA"/>
    <property type="match status" value="1"/>
</dbReference>